<keyword evidence="2" id="KW-0723">Serine/threonine-protein kinase</keyword>
<dbReference type="FunFam" id="1.10.510.10:FF:000339">
    <property type="entry name" value="Serine/threonine-protein kinase SRPK-like protein"/>
    <property type="match status" value="1"/>
</dbReference>
<feature type="region of interest" description="Disordered" evidence="9">
    <location>
        <begin position="297"/>
        <end position="424"/>
    </location>
</feature>
<dbReference type="GO" id="GO:0004674">
    <property type="term" value="F:protein serine/threonine kinase activity"/>
    <property type="evidence" value="ECO:0007669"/>
    <property type="project" value="UniProtKB-KW"/>
</dbReference>
<comment type="caution">
    <text evidence="11">The sequence shown here is derived from an EMBL/GenBank/DDBJ whole genome shotgun (WGS) entry which is preliminary data.</text>
</comment>
<dbReference type="OrthoDB" id="2649at2759"/>
<evidence type="ECO:0000256" key="2">
    <source>
        <dbReference type="ARBA" id="ARBA00022527"/>
    </source>
</evidence>
<keyword evidence="4" id="KW-0547">Nucleotide-binding</keyword>
<evidence type="ECO:0000256" key="5">
    <source>
        <dbReference type="ARBA" id="ARBA00022777"/>
    </source>
</evidence>
<dbReference type="PROSITE" id="PS00108">
    <property type="entry name" value="PROTEIN_KINASE_ST"/>
    <property type="match status" value="1"/>
</dbReference>
<dbReference type="InterPro" id="IPR000719">
    <property type="entry name" value="Prot_kinase_dom"/>
</dbReference>
<evidence type="ECO:0000313" key="11">
    <source>
        <dbReference type="EMBL" id="EWM30414.1"/>
    </source>
</evidence>
<proteinExistence type="predicted"/>
<evidence type="ECO:0000313" key="12">
    <source>
        <dbReference type="Proteomes" id="UP000019335"/>
    </source>
</evidence>
<evidence type="ECO:0000256" key="6">
    <source>
        <dbReference type="ARBA" id="ARBA00022840"/>
    </source>
</evidence>
<evidence type="ECO:0000259" key="10">
    <source>
        <dbReference type="PROSITE" id="PS50011"/>
    </source>
</evidence>
<gene>
    <name evidence="11" type="ORF">Naga_100026g56</name>
</gene>
<accession>W7UBQ7</accession>
<sequence length="1046" mass="116226">MAVRKKRVRRGMKPRLPPRFPQATYHGQHRQQEDSMNVTSAVMNRLKLSGDKSLASPSSSTSPRSASASPFSSSVASSHSSSYYSSTEDDEGEEGYRPGGYHRVQIGDVYNKGRYLVVKKLGWGHFSTVWLARDLHVLKAARQTDQGKLKETSTQEEYVALKVQKSAQHYREAAYDEIELLTAVNSAGMLLEGHDSKDDSRRVVRLLEHFEIRGPNGRHVCMAFEVLGCNLLSVIKQTEYRGLPLPLVKSIARQVCQGLDFLHRRCRIIHTDLKPENILIELPLQLGPEERAVRPGRGLAYAGSPTGENGKSSGRKGAAETKGVGEIKSEGGVDLSNLAPEEKKRMKKKLQKKRQKARKKGLSMMTEEGWSEEERNGHAGRESIKSGDASSCDQEDRAMKGEAMGDGVEGQGRGFAEPVLPPGSCSGEEDWRRLLRYNEEPCRSNIYGPEQAPSVSLPASRSKTVGEISELPSPHFSDARLEVLPQEAWSDSQERRKVTMVVSADKLQRAFAMEDARWQEAWGHKGASCPEKGDAVIRGWHFCFHTRSHPVNGETEDMIADKVAFWVEPLDEKVDLPALKMAFLRFQDEDGRRDTAAGCAHTGDLFENDGQKRWNVHYSTMHTGVVLEFLEHRVPGLRFLSILPEAFPSLTCGLSDSSKFKESNEAEASEWGLLCHQRQEEQNTIHLSRGAHMQLEGGKESEAPIVLVGLDMGAILAGLRIQDGRMLIEMVNFIPLQRRLEVLFNGCVGGRDKKADKDVARLESAPLVASSEDRPVPSSDGPFARPSPVAIDLEQLVGSRVVVVDLGNACWTHKHFSEDIQTRQYRSPEVLIGSKYDTSADMWSMACLIFELMTGDLLFNPRAGENYGRNEDHLAQMMELLGKYPKRLATAGRYSREFFNRKGELKHIHSLKYWSLEEVLREKYRFSQNEARAAADFLVPMLDFNPQRRATAQQCLAHPWLASLDAGDSKLPSRYPLANAASPKIAQGLPSTIQANVPSPAARAIGEQVMGQIEEDDTVALEAAAVAMGNELLTEAENGPLSRALE</sequence>
<dbReference type="EMBL" id="AZIL01000037">
    <property type="protein sequence ID" value="EWM30414.1"/>
    <property type="molecule type" value="Genomic_DNA"/>
</dbReference>
<dbReference type="InterPro" id="IPR008271">
    <property type="entry name" value="Ser/Thr_kinase_AS"/>
</dbReference>
<evidence type="ECO:0000256" key="1">
    <source>
        <dbReference type="ARBA" id="ARBA00012513"/>
    </source>
</evidence>
<feature type="region of interest" description="Disordered" evidence="9">
    <location>
        <begin position="1"/>
        <end position="103"/>
    </location>
</feature>
<dbReference type="PANTHER" id="PTHR47634">
    <property type="entry name" value="PROTEIN KINASE DOMAIN-CONTAINING PROTEIN-RELATED"/>
    <property type="match status" value="1"/>
</dbReference>
<dbReference type="InterPro" id="IPR051334">
    <property type="entry name" value="SRPK"/>
</dbReference>
<dbReference type="Pfam" id="PF00069">
    <property type="entry name" value="Pkinase"/>
    <property type="match status" value="2"/>
</dbReference>
<comment type="catalytic activity">
    <reaction evidence="7">
        <text>L-threonyl-[protein] + ATP = O-phospho-L-threonyl-[protein] + ADP + H(+)</text>
        <dbReference type="Rhea" id="RHEA:46608"/>
        <dbReference type="Rhea" id="RHEA-COMP:11060"/>
        <dbReference type="Rhea" id="RHEA-COMP:11605"/>
        <dbReference type="ChEBI" id="CHEBI:15378"/>
        <dbReference type="ChEBI" id="CHEBI:30013"/>
        <dbReference type="ChEBI" id="CHEBI:30616"/>
        <dbReference type="ChEBI" id="CHEBI:61977"/>
        <dbReference type="ChEBI" id="CHEBI:456216"/>
        <dbReference type="EC" id="2.7.11.1"/>
    </reaction>
</comment>
<dbReference type="InterPro" id="IPR011009">
    <property type="entry name" value="Kinase-like_dom_sf"/>
</dbReference>
<dbReference type="GO" id="GO:0005524">
    <property type="term" value="F:ATP binding"/>
    <property type="evidence" value="ECO:0007669"/>
    <property type="project" value="UniProtKB-KW"/>
</dbReference>
<feature type="compositionally biased region" description="Basic residues" evidence="9">
    <location>
        <begin position="1"/>
        <end position="13"/>
    </location>
</feature>
<dbReference type="GO" id="GO:0050684">
    <property type="term" value="P:regulation of mRNA processing"/>
    <property type="evidence" value="ECO:0007669"/>
    <property type="project" value="TreeGrafter"/>
</dbReference>
<dbReference type="EC" id="2.7.11.1" evidence="1"/>
<feature type="compositionally biased region" description="Basic and acidic residues" evidence="9">
    <location>
        <begin position="372"/>
        <end position="385"/>
    </location>
</feature>
<dbReference type="AlphaFoldDB" id="W7UBQ7"/>
<keyword evidence="5 11" id="KW-0418">Kinase</keyword>
<dbReference type="Gene3D" id="3.30.200.20">
    <property type="entry name" value="Phosphorylase Kinase, domain 1"/>
    <property type="match status" value="1"/>
</dbReference>
<evidence type="ECO:0000256" key="4">
    <source>
        <dbReference type="ARBA" id="ARBA00022741"/>
    </source>
</evidence>
<evidence type="ECO:0000256" key="3">
    <source>
        <dbReference type="ARBA" id="ARBA00022679"/>
    </source>
</evidence>
<evidence type="ECO:0000256" key="7">
    <source>
        <dbReference type="ARBA" id="ARBA00047899"/>
    </source>
</evidence>
<feature type="compositionally biased region" description="Basic and acidic residues" evidence="9">
    <location>
        <begin position="317"/>
        <end position="331"/>
    </location>
</feature>
<reference evidence="11 12" key="1">
    <citation type="journal article" date="2014" name="Mol. Plant">
        <title>Chromosome Scale Genome Assembly and Transcriptome Profiling of Nannochloropsis gaditana in Nitrogen Depletion.</title>
        <authorList>
            <person name="Corteggiani Carpinelli E."/>
            <person name="Telatin A."/>
            <person name="Vitulo N."/>
            <person name="Forcato C."/>
            <person name="D'Angelo M."/>
            <person name="Schiavon R."/>
            <person name="Vezzi A."/>
            <person name="Giacometti G.M."/>
            <person name="Morosinotto T."/>
            <person name="Valle G."/>
        </authorList>
    </citation>
    <scope>NUCLEOTIDE SEQUENCE [LARGE SCALE GENOMIC DNA]</scope>
    <source>
        <strain evidence="11 12">B-31</strain>
    </source>
</reference>
<keyword evidence="6" id="KW-0067">ATP-binding</keyword>
<dbReference type="PROSITE" id="PS50011">
    <property type="entry name" value="PROTEIN_KINASE_DOM"/>
    <property type="match status" value="1"/>
</dbReference>
<keyword evidence="3" id="KW-0808">Transferase</keyword>
<dbReference type="SUPFAM" id="SSF56112">
    <property type="entry name" value="Protein kinase-like (PK-like)"/>
    <property type="match status" value="1"/>
</dbReference>
<keyword evidence="12" id="KW-1185">Reference proteome</keyword>
<evidence type="ECO:0000256" key="9">
    <source>
        <dbReference type="SAM" id="MobiDB-lite"/>
    </source>
</evidence>
<protein>
    <recommendedName>
        <fullName evidence="1">non-specific serine/threonine protein kinase</fullName>
        <ecNumber evidence="1">2.7.11.1</ecNumber>
    </recommendedName>
</protein>
<dbReference type="PANTHER" id="PTHR47634:SF9">
    <property type="entry name" value="PROTEIN KINASE DOMAIN-CONTAINING PROTEIN-RELATED"/>
    <property type="match status" value="1"/>
</dbReference>
<feature type="compositionally biased region" description="Low complexity" evidence="9">
    <location>
        <begin position="53"/>
        <end position="86"/>
    </location>
</feature>
<comment type="catalytic activity">
    <reaction evidence="8">
        <text>L-seryl-[protein] + ATP = O-phospho-L-seryl-[protein] + ADP + H(+)</text>
        <dbReference type="Rhea" id="RHEA:17989"/>
        <dbReference type="Rhea" id="RHEA-COMP:9863"/>
        <dbReference type="Rhea" id="RHEA-COMP:11604"/>
        <dbReference type="ChEBI" id="CHEBI:15378"/>
        <dbReference type="ChEBI" id="CHEBI:29999"/>
        <dbReference type="ChEBI" id="CHEBI:30616"/>
        <dbReference type="ChEBI" id="CHEBI:83421"/>
        <dbReference type="ChEBI" id="CHEBI:456216"/>
        <dbReference type="EC" id="2.7.11.1"/>
    </reaction>
</comment>
<organism evidence="11 12">
    <name type="scientific">Nannochloropsis gaditana</name>
    <dbReference type="NCBI Taxonomy" id="72520"/>
    <lineage>
        <taxon>Eukaryota</taxon>
        <taxon>Sar</taxon>
        <taxon>Stramenopiles</taxon>
        <taxon>Ochrophyta</taxon>
        <taxon>Eustigmatophyceae</taxon>
        <taxon>Eustigmatales</taxon>
        <taxon>Monodopsidaceae</taxon>
        <taxon>Nannochloropsis</taxon>
    </lineage>
</organism>
<feature type="compositionally biased region" description="Basic residues" evidence="9">
    <location>
        <begin position="345"/>
        <end position="361"/>
    </location>
</feature>
<feature type="domain" description="Protein kinase" evidence="10">
    <location>
        <begin position="115"/>
        <end position="961"/>
    </location>
</feature>
<name>W7UBQ7_9STRA</name>
<evidence type="ECO:0000256" key="8">
    <source>
        <dbReference type="ARBA" id="ARBA00048679"/>
    </source>
</evidence>
<dbReference type="SMART" id="SM00220">
    <property type="entry name" value="S_TKc"/>
    <property type="match status" value="1"/>
</dbReference>
<dbReference type="Proteomes" id="UP000019335">
    <property type="component" value="Chromosome 1"/>
</dbReference>
<dbReference type="Gene3D" id="1.10.510.10">
    <property type="entry name" value="Transferase(Phosphotransferase) domain 1"/>
    <property type="match status" value="2"/>
</dbReference>
<dbReference type="GO" id="GO:0000245">
    <property type="term" value="P:spliceosomal complex assembly"/>
    <property type="evidence" value="ECO:0007669"/>
    <property type="project" value="TreeGrafter"/>
</dbReference>